<dbReference type="AlphaFoldDB" id="A0A2N5C4A5"/>
<dbReference type="InterPro" id="IPR006976">
    <property type="entry name" value="VanZ-like"/>
</dbReference>
<evidence type="ECO:0000313" key="4">
    <source>
        <dbReference type="Proteomes" id="UP000234341"/>
    </source>
</evidence>
<keyword evidence="1" id="KW-0472">Membrane</keyword>
<dbReference type="NCBIfam" id="NF037970">
    <property type="entry name" value="vanZ_1"/>
    <property type="match status" value="1"/>
</dbReference>
<dbReference type="PANTHER" id="PTHR28008:SF1">
    <property type="entry name" value="DOMAIN PROTEIN, PUTATIVE (AFU_ORTHOLOGUE AFUA_3G10980)-RELATED"/>
    <property type="match status" value="1"/>
</dbReference>
<evidence type="ECO:0000313" key="3">
    <source>
        <dbReference type="EMBL" id="PLP97047.1"/>
    </source>
</evidence>
<dbReference type="EMBL" id="PJRP01000021">
    <property type="protein sequence ID" value="PLP97047.1"/>
    <property type="molecule type" value="Genomic_DNA"/>
</dbReference>
<evidence type="ECO:0000256" key="1">
    <source>
        <dbReference type="SAM" id="Phobius"/>
    </source>
</evidence>
<reference evidence="3 4" key="1">
    <citation type="submission" date="2017-12" db="EMBL/GenBank/DDBJ databases">
        <title>Genome sequence of the active heterotrophic nitrifier-denitrifier, Cupriavidus pauculus UM1.</title>
        <authorList>
            <person name="Putonti C."/>
            <person name="Castignetti D."/>
        </authorList>
    </citation>
    <scope>NUCLEOTIDE SEQUENCE [LARGE SCALE GENOMIC DNA]</scope>
    <source>
        <strain evidence="3 4">UM1</strain>
    </source>
</reference>
<keyword evidence="1" id="KW-0812">Transmembrane</keyword>
<dbReference type="PANTHER" id="PTHR28008">
    <property type="entry name" value="DOMAIN PROTEIN, PUTATIVE (AFU_ORTHOLOGUE AFUA_3G10980)-RELATED"/>
    <property type="match status" value="1"/>
</dbReference>
<accession>A0A2N5C4A5</accession>
<protein>
    <submittedName>
        <fullName evidence="3">VanZ family protein</fullName>
    </submittedName>
</protein>
<feature type="transmembrane region" description="Helical" evidence="1">
    <location>
        <begin position="86"/>
        <end position="107"/>
    </location>
</feature>
<sequence>MTPPHYRILFSLCALAVLVLSLLPPDAPEPTTGWDKTNHLLAFGTLAVLGVRAWPARAWHLALALTAYGAAIEALQSLTAYRNASWADLLADVLGIAIGLAFSFRAIRV</sequence>
<feature type="transmembrane region" description="Helical" evidence="1">
    <location>
        <begin position="38"/>
        <end position="54"/>
    </location>
</feature>
<feature type="transmembrane region" description="Helical" evidence="1">
    <location>
        <begin position="61"/>
        <end position="80"/>
    </location>
</feature>
<keyword evidence="1" id="KW-1133">Transmembrane helix</keyword>
<gene>
    <name evidence="3" type="ORF">CYJ10_29620</name>
</gene>
<proteinExistence type="predicted"/>
<name>A0A2N5C4A5_9BURK</name>
<dbReference type="Pfam" id="PF04892">
    <property type="entry name" value="VanZ"/>
    <property type="match status" value="1"/>
</dbReference>
<comment type="caution">
    <text evidence="3">The sequence shown here is derived from an EMBL/GenBank/DDBJ whole genome shotgun (WGS) entry which is preliminary data.</text>
</comment>
<dbReference type="Proteomes" id="UP000234341">
    <property type="component" value="Unassembled WGS sequence"/>
</dbReference>
<feature type="domain" description="VanZ-like" evidence="2">
    <location>
        <begin position="40"/>
        <end position="102"/>
    </location>
</feature>
<organism evidence="3 4">
    <name type="scientific">Cupriavidus pauculus</name>
    <dbReference type="NCBI Taxonomy" id="82633"/>
    <lineage>
        <taxon>Bacteria</taxon>
        <taxon>Pseudomonadati</taxon>
        <taxon>Pseudomonadota</taxon>
        <taxon>Betaproteobacteria</taxon>
        <taxon>Burkholderiales</taxon>
        <taxon>Burkholderiaceae</taxon>
        <taxon>Cupriavidus</taxon>
    </lineage>
</organism>
<evidence type="ECO:0000259" key="2">
    <source>
        <dbReference type="Pfam" id="PF04892"/>
    </source>
</evidence>